<accession>A0A974XNT2</accession>
<dbReference type="Proteomes" id="UP000663281">
    <property type="component" value="Chromosome"/>
</dbReference>
<dbReference type="InterPro" id="IPR036217">
    <property type="entry name" value="MethylDNA_cys_MeTrfase_DNAb"/>
</dbReference>
<keyword evidence="1" id="KW-0227">DNA damage</keyword>
<dbReference type="InterPro" id="IPR014048">
    <property type="entry name" value="MethylDNA_cys_MeTrfase_DNA-bd"/>
</dbReference>
<evidence type="ECO:0000256" key="1">
    <source>
        <dbReference type="ARBA" id="ARBA00022763"/>
    </source>
</evidence>
<dbReference type="GO" id="GO:0006281">
    <property type="term" value="P:DNA repair"/>
    <property type="evidence" value="ECO:0007669"/>
    <property type="project" value="InterPro"/>
</dbReference>
<name>A0A974XNT2_9GAMM</name>
<dbReference type="SUPFAM" id="SSF46767">
    <property type="entry name" value="Methylated DNA-protein cysteine methyltransferase, C-terminal domain"/>
    <property type="match status" value="1"/>
</dbReference>
<dbReference type="NCBIfam" id="TIGR00589">
    <property type="entry name" value="ogt"/>
    <property type="match status" value="1"/>
</dbReference>
<evidence type="ECO:0000259" key="2">
    <source>
        <dbReference type="Pfam" id="PF01035"/>
    </source>
</evidence>
<proteinExistence type="predicted"/>
<protein>
    <submittedName>
        <fullName evidence="3">MGMT family protein</fullName>
    </submittedName>
</protein>
<organism evidence="3 4">
    <name type="scientific">Shewanella cyperi</name>
    <dbReference type="NCBI Taxonomy" id="2814292"/>
    <lineage>
        <taxon>Bacteria</taxon>
        <taxon>Pseudomonadati</taxon>
        <taxon>Pseudomonadota</taxon>
        <taxon>Gammaproteobacteria</taxon>
        <taxon>Alteromonadales</taxon>
        <taxon>Shewanellaceae</taxon>
        <taxon>Shewanella</taxon>
    </lineage>
</organism>
<evidence type="ECO:0000313" key="4">
    <source>
        <dbReference type="Proteomes" id="UP000663281"/>
    </source>
</evidence>
<dbReference type="PANTHER" id="PTHR42942">
    <property type="entry name" value="6-O-METHYLGUANINE DNA METHYLTRANSFERASE"/>
    <property type="match status" value="1"/>
</dbReference>
<dbReference type="Gene3D" id="1.10.10.10">
    <property type="entry name" value="Winged helix-like DNA-binding domain superfamily/Winged helix DNA-binding domain"/>
    <property type="match status" value="1"/>
</dbReference>
<dbReference type="Pfam" id="PF01035">
    <property type="entry name" value="DNA_binding_1"/>
    <property type="match status" value="1"/>
</dbReference>
<dbReference type="InterPro" id="IPR036388">
    <property type="entry name" value="WH-like_DNA-bd_sf"/>
</dbReference>
<dbReference type="KEGG" id="scyp:JYB88_08260"/>
<dbReference type="CDD" id="cd06445">
    <property type="entry name" value="ATase"/>
    <property type="match status" value="1"/>
</dbReference>
<sequence length="109" mass="12218">MNEKIWLIVAMIPEGKVCSYGRIADYAGLPGRARHVSKALKLAPCALGLPWHRVINSQGKISFPHDTEGFREQQELLRAEGVTVNRGKIALSEYEWRPDLATLVMAMPF</sequence>
<dbReference type="InterPro" id="IPR052520">
    <property type="entry name" value="ATL_DNA_repair"/>
</dbReference>
<feature type="domain" description="Methylated-DNA-[protein]-cysteine S-methyltransferase DNA binding" evidence="2">
    <location>
        <begin position="2"/>
        <end position="82"/>
    </location>
</feature>
<dbReference type="EMBL" id="CP071504">
    <property type="protein sequence ID" value="QSX31835.1"/>
    <property type="molecule type" value="Genomic_DNA"/>
</dbReference>
<gene>
    <name evidence="3" type="ORF">JYB88_08260</name>
</gene>
<reference evidence="3 4" key="1">
    <citation type="submission" date="2021-03" db="EMBL/GenBank/DDBJ databases">
        <title>Novel species identification of genus Shewanella.</title>
        <authorList>
            <person name="Liu G."/>
            <person name="Zhang Q."/>
        </authorList>
    </citation>
    <scope>NUCLEOTIDE SEQUENCE [LARGE SCALE GENOMIC DNA]</scope>
    <source>
        <strain evidence="3 4">FJAT-53726</strain>
    </source>
</reference>
<keyword evidence="4" id="KW-1185">Reference proteome</keyword>
<dbReference type="PANTHER" id="PTHR42942:SF1">
    <property type="entry name" value="ALKYLTRANSFERASE-LIKE PROTEIN 1"/>
    <property type="match status" value="1"/>
</dbReference>
<dbReference type="AlphaFoldDB" id="A0A974XNT2"/>
<dbReference type="GO" id="GO:0003824">
    <property type="term" value="F:catalytic activity"/>
    <property type="evidence" value="ECO:0007669"/>
    <property type="project" value="InterPro"/>
</dbReference>
<evidence type="ECO:0000313" key="3">
    <source>
        <dbReference type="EMBL" id="QSX31835.1"/>
    </source>
</evidence>